<keyword evidence="1" id="KW-1133">Transmembrane helix</keyword>
<feature type="transmembrane region" description="Helical" evidence="1">
    <location>
        <begin position="139"/>
        <end position="158"/>
    </location>
</feature>
<reference evidence="2 3" key="1">
    <citation type="submission" date="2018-07" db="EMBL/GenBank/DDBJ databases">
        <title>Comparative genomics of the Candidatus Parilichlamydiaceae reveals evidence of convergent evolution and genome reduction in the phylum Chlamydiae.</title>
        <authorList>
            <person name="Taylor-Brown A."/>
            <person name="Polkinghorne A."/>
        </authorList>
    </citation>
    <scope>NUCLEOTIDE SEQUENCE [LARGE SCALE GENOMIC DNA]</scope>
    <source>
        <strain evidence="2 3">Hat2</strain>
    </source>
</reference>
<sequence>MPISNMNIHFLFKAYCHFSPFSKCIFLCLFAFLPLNFFFFLRGLFHLRTCTIKEEDMMLYIQEAQDRPFDLLKKDILVHPILEPIYEDFYGTCLLLIQKNSSCTKEGGYLSHEDLALVEQRVSCLIEEVKHDLYQRINFFPFGMWLSLGMGLFGFLYTLSVDWSLEPPPLLSTYSFDLVFPLLALLNGMTCLSYHYWLQRYVSLTVEGAHSLFLRIRQSVEIQYKRVTS</sequence>
<feature type="transmembrane region" description="Helical" evidence="1">
    <location>
        <begin position="20"/>
        <end position="41"/>
    </location>
</feature>
<evidence type="ECO:0000256" key="1">
    <source>
        <dbReference type="SAM" id="Phobius"/>
    </source>
</evidence>
<dbReference type="AlphaFoldDB" id="A0A369KDR3"/>
<evidence type="ECO:0008006" key="4">
    <source>
        <dbReference type="Google" id="ProtNLM"/>
    </source>
</evidence>
<organism evidence="2 3">
    <name type="scientific">Candidatus Similichlamydia laticola</name>
    <dbReference type="NCBI Taxonomy" id="2170265"/>
    <lineage>
        <taxon>Bacteria</taxon>
        <taxon>Pseudomonadati</taxon>
        <taxon>Chlamydiota</taxon>
        <taxon>Chlamydiia</taxon>
        <taxon>Parachlamydiales</taxon>
        <taxon>Candidatus Parilichlamydiaceae</taxon>
        <taxon>Candidatus Similichlamydia</taxon>
    </lineage>
</organism>
<gene>
    <name evidence="2" type="ORF">HAT2_00122</name>
</gene>
<dbReference type="Proteomes" id="UP000253816">
    <property type="component" value="Unassembled WGS sequence"/>
</dbReference>
<keyword evidence="1" id="KW-0812">Transmembrane</keyword>
<comment type="caution">
    <text evidence="2">The sequence shown here is derived from an EMBL/GenBank/DDBJ whole genome shotgun (WGS) entry which is preliminary data.</text>
</comment>
<keyword evidence="3" id="KW-1185">Reference proteome</keyword>
<proteinExistence type="predicted"/>
<feature type="transmembrane region" description="Helical" evidence="1">
    <location>
        <begin position="178"/>
        <end position="197"/>
    </location>
</feature>
<evidence type="ECO:0000313" key="2">
    <source>
        <dbReference type="EMBL" id="RDB31742.1"/>
    </source>
</evidence>
<accession>A0A369KDR3</accession>
<keyword evidence="1" id="KW-0472">Membrane</keyword>
<protein>
    <recommendedName>
        <fullName evidence="4">Calcium uniporter protein</fullName>
    </recommendedName>
</protein>
<name>A0A369KDR3_9BACT</name>
<evidence type="ECO:0000313" key="3">
    <source>
        <dbReference type="Proteomes" id="UP000253816"/>
    </source>
</evidence>
<dbReference type="EMBL" id="QQBG01000008">
    <property type="protein sequence ID" value="RDB31742.1"/>
    <property type="molecule type" value="Genomic_DNA"/>
</dbReference>